<feature type="chain" id="PRO_5006640217" evidence="1">
    <location>
        <begin position="22"/>
        <end position="249"/>
    </location>
</feature>
<comment type="caution">
    <text evidence="2">The sequence shown here is derived from an EMBL/GenBank/DDBJ whole genome shotgun (WGS) entry which is preliminary data.</text>
</comment>
<gene>
    <name evidence="2" type="ORF">AMK68_01130</name>
</gene>
<dbReference type="Proteomes" id="UP000052020">
    <property type="component" value="Unassembled WGS sequence"/>
</dbReference>
<evidence type="ECO:0000256" key="1">
    <source>
        <dbReference type="SAM" id="SignalP"/>
    </source>
</evidence>
<proteinExistence type="predicted"/>
<accession>A0A0S7XQ28</accession>
<sequence>MRYTMLTVAALVGVCALPAGAQPDVLSAARAADAKVYFPQEHGLRDLRADIQIEAKAETAEVTRLRYLWKSPGCERWMSLGEHPAVIDSPDFFDVWAVAIVRRPLVEALASCRQASVRRVGNDLVITGVRGPTNLPERIEITVSKGLPSRLERKWHDRAIIITDIRYEKRGGGQVPSRFRLEVQEAREKARIDVSVKHQEIHGIWLPESITIKSGRESARLVVGRCQVNEGVPELKCEPPPPAGAAPTP</sequence>
<dbReference type="AlphaFoldDB" id="A0A0S7XQ28"/>
<reference evidence="2 3" key="1">
    <citation type="journal article" date="2015" name="Microbiome">
        <title>Genomic resolution of linkages in carbon, nitrogen, and sulfur cycling among widespread estuary sediment bacteria.</title>
        <authorList>
            <person name="Baker B.J."/>
            <person name="Lazar C.S."/>
            <person name="Teske A.P."/>
            <person name="Dick G.J."/>
        </authorList>
    </citation>
    <scope>NUCLEOTIDE SEQUENCE [LARGE SCALE GENOMIC DNA]</scope>
    <source>
        <strain evidence="2">DG_56</strain>
    </source>
</reference>
<evidence type="ECO:0000313" key="3">
    <source>
        <dbReference type="Proteomes" id="UP000052020"/>
    </source>
</evidence>
<feature type="signal peptide" evidence="1">
    <location>
        <begin position="1"/>
        <end position="21"/>
    </location>
</feature>
<keyword evidence="1" id="KW-0732">Signal</keyword>
<name>A0A0S7XQ28_9BACT</name>
<organism evidence="2 3">
    <name type="scientific">candidate division KD3-62 bacterium DG_56</name>
    <dbReference type="NCBI Taxonomy" id="1704032"/>
    <lineage>
        <taxon>Bacteria</taxon>
        <taxon>candidate division KD3-62</taxon>
    </lineage>
</organism>
<dbReference type="EMBL" id="LIZY01000016">
    <property type="protein sequence ID" value="KPJ64610.1"/>
    <property type="molecule type" value="Genomic_DNA"/>
</dbReference>
<protein>
    <submittedName>
        <fullName evidence="2">Uncharacterized protein</fullName>
    </submittedName>
</protein>
<evidence type="ECO:0000313" key="2">
    <source>
        <dbReference type="EMBL" id="KPJ64610.1"/>
    </source>
</evidence>